<dbReference type="Proteomes" id="UP000321805">
    <property type="component" value="Chromosome"/>
</dbReference>
<dbReference type="OrthoDB" id="9800988at2"/>
<dbReference type="PANTHER" id="PTHR43433:SF5">
    <property type="entry name" value="AB HYDROLASE-1 DOMAIN-CONTAINING PROTEIN"/>
    <property type="match status" value="1"/>
</dbReference>
<proteinExistence type="predicted"/>
<dbReference type="AlphaFoldDB" id="A0A5B8U5U4"/>
<organism evidence="2 3">
    <name type="scientific">Baekduia soli</name>
    <dbReference type="NCBI Taxonomy" id="496014"/>
    <lineage>
        <taxon>Bacteria</taxon>
        <taxon>Bacillati</taxon>
        <taxon>Actinomycetota</taxon>
        <taxon>Thermoleophilia</taxon>
        <taxon>Solirubrobacterales</taxon>
        <taxon>Baekduiaceae</taxon>
        <taxon>Baekduia</taxon>
    </lineage>
</organism>
<dbReference type="Pfam" id="PF00561">
    <property type="entry name" value="Abhydrolase_1"/>
    <property type="match status" value="1"/>
</dbReference>
<dbReference type="EMBL" id="CP042430">
    <property type="protein sequence ID" value="QEC48022.1"/>
    <property type="molecule type" value="Genomic_DNA"/>
</dbReference>
<dbReference type="InterPro" id="IPR029058">
    <property type="entry name" value="AB_hydrolase_fold"/>
</dbReference>
<dbReference type="Gene3D" id="3.40.50.1820">
    <property type="entry name" value="alpha/beta hydrolase"/>
    <property type="match status" value="1"/>
</dbReference>
<dbReference type="GO" id="GO:0004806">
    <property type="term" value="F:triacylglycerol lipase activity"/>
    <property type="evidence" value="ECO:0007669"/>
    <property type="project" value="TreeGrafter"/>
</dbReference>
<dbReference type="GO" id="GO:0046503">
    <property type="term" value="P:glycerolipid catabolic process"/>
    <property type="evidence" value="ECO:0007669"/>
    <property type="project" value="TreeGrafter"/>
</dbReference>
<gene>
    <name evidence="2" type="ORF">FSW04_10865</name>
</gene>
<dbReference type="PANTHER" id="PTHR43433">
    <property type="entry name" value="HYDROLASE, ALPHA/BETA FOLD FAMILY PROTEIN"/>
    <property type="match status" value="1"/>
</dbReference>
<protein>
    <submittedName>
        <fullName evidence="2">Alpha/beta fold hydrolase</fullName>
    </submittedName>
</protein>
<evidence type="ECO:0000313" key="3">
    <source>
        <dbReference type="Proteomes" id="UP000321805"/>
    </source>
</evidence>
<keyword evidence="2" id="KW-0378">Hydrolase</keyword>
<dbReference type="InterPro" id="IPR050471">
    <property type="entry name" value="AB_hydrolase"/>
</dbReference>
<accession>A0A5B8U5U4</accession>
<reference evidence="2 3" key="1">
    <citation type="journal article" date="2018" name="J. Microbiol.">
        <title>Baekduia soli gen. nov., sp. nov., a novel bacterium isolated from the soil of Baekdu Mountain and proposal of a novel family name, Baekduiaceae fam. nov.</title>
        <authorList>
            <person name="An D.S."/>
            <person name="Siddiqi M.Z."/>
            <person name="Kim K.H."/>
            <person name="Yu H.S."/>
            <person name="Im W.T."/>
        </authorList>
    </citation>
    <scope>NUCLEOTIDE SEQUENCE [LARGE SCALE GENOMIC DNA]</scope>
    <source>
        <strain evidence="2 3">BR7-21</strain>
    </source>
</reference>
<sequence>MAPRPSTGPPPESRMVRVGDLRLRVSRQGAGPPLLLIGGLGANLEMWRPLRRHLGDRHTIAFDAPGTGRSTTPRIPLRMRALARVVRGLLDELGEDRVDVLGYSFGGALAQQLAHDAPARVGRLILAATNSGAVSVPGRPLSVVHLMSPLRYHSAEYLRRAVPVMAGGRTARDPEALRRHTADRLVAPPSLWGYQSQMYAMTGWTSALWLHRLPCPTLVLSGDDDPLVPLANARFLARRIPGARLHIVPGGGHLFLIDQPEDAADVITQFLAG</sequence>
<dbReference type="InterPro" id="IPR000073">
    <property type="entry name" value="AB_hydrolase_1"/>
</dbReference>
<keyword evidence="3" id="KW-1185">Reference proteome</keyword>
<evidence type="ECO:0000259" key="1">
    <source>
        <dbReference type="Pfam" id="PF00561"/>
    </source>
</evidence>
<feature type="domain" description="AB hydrolase-1" evidence="1">
    <location>
        <begin position="32"/>
        <end position="259"/>
    </location>
</feature>
<evidence type="ECO:0000313" key="2">
    <source>
        <dbReference type="EMBL" id="QEC48022.1"/>
    </source>
</evidence>
<dbReference type="RefSeq" id="WP_146919137.1">
    <property type="nucleotide sequence ID" value="NZ_CP042430.1"/>
</dbReference>
<dbReference type="KEGG" id="bsol:FSW04_10865"/>
<dbReference type="SUPFAM" id="SSF53474">
    <property type="entry name" value="alpha/beta-Hydrolases"/>
    <property type="match status" value="1"/>
</dbReference>
<dbReference type="PRINTS" id="PR00111">
    <property type="entry name" value="ABHYDROLASE"/>
</dbReference>
<name>A0A5B8U5U4_9ACTN</name>